<dbReference type="EMBL" id="BMIN01000005">
    <property type="protein sequence ID" value="GGD08187.1"/>
    <property type="molecule type" value="Genomic_DNA"/>
</dbReference>
<dbReference type="CDD" id="cd04301">
    <property type="entry name" value="NAT_SF"/>
    <property type="match status" value="1"/>
</dbReference>
<comment type="caution">
    <text evidence="2">The sequence shown here is derived from an EMBL/GenBank/DDBJ whole genome shotgun (WGS) entry which is preliminary data.</text>
</comment>
<feature type="domain" description="N-acetyltransferase" evidence="1">
    <location>
        <begin position="2"/>
        <end position="140"/>
    </location>
</feature>
<keyword evidence="3" id="KW-1185">Reference proteome</keyword>
<name>A0ABQ1Q0G6_9BACI</name>
<dbReference type="PROSITE" id="PS51186">
    <property type="entry name" value="GNAT"/>
    <property type="match status" value="1"/>
</dbReference>
<proteinExistence type="predicted"/>
<evidence type="ECO:0000259" key="1">
    <source>
        <dbReference type="PROSITE" id="PS51186"/>
    </source>
</evidence>
<dbReference type="Pfam" id="PF00583">
    <property type="entry name" value="Acetyltransf_1"/>
    <property type="match status" value="1"/>
</dbReference>
<dbReference type="Proteomes" id="UP000642571">
    <property type="component" value="Unassembled WGS sequence"/>
</dbReference>
<organism evidence="2 3">
    <name type="scientific">Pontibacillus salipaludis</name>
    <dbReference type="NCBI Taxonomy" id="1697394"/>
    <lineage>
        <taxon>Bacteria</taxon>
        <taxon>Bacillati</taxon>
        <taxon>Bacillota</taxon>
        <taxon>Bacilli</taxon>
        <taxon>Bacillales</taxon>
        <taxon>Bacillaceae</taxon>
        <taxon>Pontibacillus</taxon>
    </lineage>
</organism>
<dbReference type="Gene3D" id="3.40.630.30">
    <property type="match status" value="1"/>
</dbReference>
<reference evidence="3" key="1">
    <citation type="journal article" date="2019" name="Int. J. Syst. Evol. Microbiol.">
        <title>The Global Catalogue of Microorganisms (GCM) 10K type strain sequencing project: providing services to taxonomists for standard genome sequencing and annotation.</title>
        <authorList>
            <consortium name="The Broad Institute Genomics Platform"/>
            <consortium name="The Broad Institute Genome Sequencing Center for Infectious Disease"/>
            <person name="Wu L."/>
            <person name="Ma J."/>
        </authorList>
    </citation>
    <scope>NUCLEOTIDE SEQUENCE [LARGE SCALE GENOMIC DNA]</scope>
    <source>
        <strain evidence="3">CGMCC 1.15353</strain>
    </source>
</reference>
<sequence>MKTVVEASIGDLEKIVQIDSEVIGNTSRRNYIERSIESGKCIVAKPNDEIVGFLIYDINFFECTFISLIIVSPSSRRKGYASLLMDYLVRSSPTTKVFSSTNRSNFKMQRVFEINGFIQSGLVENLDEGDPEIIYFKSKSSG</sequence>
<accession>A0ABQ1Q0G6</accession>
<gene>
    <name evidence="2" type="ORF">GCM10011389_14660</name>
</gene>
<dbReference type="RefSeq" id="WP_188652341.1">
    <property type="nucleotide sequence ID" value="NZ_BMIN01000005.1"/>
</dbReference>
<evidence type="ECO:0000313" key="2">
    <source>
        <dbReference type="EMBL" id="GGD08187.1"/>
    </source>
</evidence>
<protein>
    <recommendedName>
        <fullName evidence="1">N-acetyltransferase domain-containing protein</fullName>
    </recommendedName>
</protein>
<dbReference type="InterPro" id="IPR000182">
    <property type="entry name" value="GNAT_dom"/>
</dbReference>
<dbReference type="SUPFAM" id="SSF55729">
    <property type="entry name" value="Acyl-CoA N-acyltransferases (Nat)"/>
    <property type="match status" value="1"/>
</dbReference>
<evidence type="ECO:0000313" key="3">
    <source>
        <dbReference type="Proteomes" id="UP000642571"/>
    </source>
</evidence>
<dbReference type="InterPro" id="IPR016181">
    <property type="entry name" value="Acyl_CoA_acyltransferase"/>
</dbReference>